<proteinExistence type="predicted"/>
<dbReference type="Proteomes" id="UP000249499">
    <property type="component" value="Plasmid pRt1078"/>
</dbReference>
<keyword evidence="1" id="KW-0614">Plasmid</keyword>
<dbReference type="AlphaFoldDB" id="A0AAF1KP32"/>
<gene>
    <name evidence="1" type="ORF">PR017_20620</name>
</gene>
<reference evidence="1 2" key="1">
    <citation type="journal article" date="2018" name="Sci. Rep.">
        <title>Rhizobium tumorigenes sp. nov., a novel plant tumorigenic bacterium isolated from cane gall tumors on thornless blackberry.</title>
        <authorList>
            <person name="Kuzmanovi N."/>
            <person name="Smalla K."/>
            <person name="Gronow S."/>
            <person name="PuBawska J."/>
        </authorList>
    </citation>
    <scope>NUCLEOTIDE SEQUENCE [LARGE SCALE GENOMIC DNA]</scope>
    <source>
        <strain evidence="1 2">1078</strain>
    </source>
</reference>
<organism evidence="1 2">
    <name type="scientific">Rhizobium tumorigenes</name>
    <dbReference type="NCBI Taxonomy" id="2041385"/>
    <lineage>
        <taxon>Bacteria</taxon>
        <taxon>Pseudomonadati</taxon>
        <taxon>Pseudomonadota</taxon>
        <taxon>Alphaproteobacteria</taxon>
        <taxon>Hyphomicrobiales</taxon>
        <taxon>Rhizobiaceae</taxon>
        <taxon>Rhizobium/Agrobacterium group</taxon>
        <taxon>Rhizobium</taxon>
    </lineage>
</organism>
<geneLocation type="plasmid" evidence="1 2">
    <name>pRt1078</name>
</geneLocation>
<evidence type="ECO:0000313" key="1">
    <source>
        <dbReference type="EMBL" id="WFR97605.1"/>
    </source>
</evidence>
<dbReference type="EMBL" id="CP117256">
    <property type="protein sequence ID" value="WFR97605.1"/>
    <property type="molecule type" value="Genomic_DNA"/>
</dbReference>
<keyword evidence="2" id="KW-1185">Reference proteome</keyword>
<dbReference type="KEGG" id="rtu:PR017_20620"/>
<name>A0AAF1KP32_9HYPH</name>
<accession>A0AAF1KP32</accession>
<sequence length="94" mass="10629">MTPARFRECLRSIRWTSVDIVNALQCDLAWIEGLESGEIRIPEDVASWLDKLACFHAENQPPTTCRAGTAYPRMLMDVGRPNASRRQPLVSADR</sequence>
<evidence type="ECO:0000313" key="2">
    <source>
        <dbReference type="Proteomes" id="UP000249499"/>
    </source>
</evidence>
<reference evidence="2" key="2">
    <citation type="journal article" date="2023" name="MicrobiologyOpen">
        <title>Genomics of the tumorigenes clade of the family Rhizobiaceae and description of Rhizobium rhododendri sp. nov.</title>
        <authorList>
            <person name="Kuzmanovic N."/>
            <person name="diCenzo G.C."/>
            <person name="Bunk B."/>
            <person name="Sproeer C."/>
            <person name="Fruehling A."/>
            <person name="Neumann-Schaal M."/>
            <person name="Overmann J."/>
            <person name="Smalla K."/>
        </authorList>
    </citation>
    <scope>NUCLEOTIDE SEQUENCE [LARGE SCALE GENOMIC DNA]</scope>
    <source>
        <strain evidence="2">1078</strain>
        <plasmid evidence="2">pRt1078</plasmid>
    </source>
</reference>
<protein>
    <submittedName>
        <fullName evidence="1">Uncharacterized protein</fullName>
    </submittedName>
</protein>